<dbReference type="InterPro" id="IPR002048">
    <property type="entry name" value="EF_hand_dom"/>
</dbReference>
<evidence type="ECO:0000256" key="3">
    <source>
        <dbReference type="ARBA" id="ARBA00022837"/>
    </source>
</evidence>
<evidence type="ECO:0000259" key="4">
    <source>
        <dbReference type="PROSITE" id="PS50222"/>
    </source>
</evidence>
<keyword evidence="3" id="KW-0106">Calcium</keyword>
<dbReference type="PANTHER" id="PTHR45942">
    <property type="entry name" value="PROTEIN PHOSPATASE 3 REGULATORY SUBUNIT B ALPHA ISOFORM TYPE 1"/>
    <property type="match status" value="1"/>
</dbReference>
<dbReference type="CDD" id="cd00051">
    <property type="entry name" value="EFh"/>
    <property type="match status" value="1"/>
</dbReference>
<evidence type="ECO:0000256" key="1">
    <source>
        <dbReference type="ARBA" id="ARBA00022723"/>
    </source>
</evidence>
<dbReference type="Pfam" id="PF13499">
    <property type="entry name" value="EF-hand_7"/>
    <property type="match status" value="2"/>
</dbReference>
<dbReference type="Gene3D" id="1.10.238.10">
    <property type="entry name" value="EF-hand"/>
    <property type="match status" value="1"/>
</dbReference>
<feature type="domain" description="EF-hand" evidence="4">
    <location>
        <begin position="121"/>
        <end position="156"/>
    </location>
</feature>
<dbReference type="PROSITE" id="PS00018">
    <property type="entry name" value="EF_HAND_1"/>
    <property type="match status" value="3"/>
</dbReference>
<sequence length="170" mass="19285">MGQDISQIDSTEIQKMLQKFGKLDEDKSGALSAKEFMQIPELTSNPLVERVIDIFDSDGNGEVDFTEFIRGMNSFASKGDTQHKLRFAFNIYDIDKDGYITNAELFQVLKMMVGNNLLDDQLQQVVDKTIIYSDKDGDQRISFNEFCDAIGPSLREDIVNHLNKITSDDK</sequence>
<evidence type="ECO:0000313" key="6">
    <source>
        <dbReference type="EMBL" id="CAF3549887.1"/>
    </source>
</evidence>
<dbReference type="Proteomes" id="UP000663844">
    <property type="component" value="Unassembled WGS sequence"/>
</dbReference>
<dbReference type="InterPro" id="IPR011992">
    <property type="entry name" value="EF-hand-dom_pair"/>
</dbReference>
<feature type="domain" description="EF-hand" evidence="4">
    <location>
        <begin position="43"/>
        <end position="78"/>
    </location>
</feature>
<protein>
    <recommendedName>
        <fullName evidence="4">EF-hand domain-containing protein</fullName>
    </recommendedName>
</protein>
<name>A0A814EFP7_9BILA</name>
<dbReference type="FunFam" id="1.10.238.10:FF:000001">
    <property type="entry name" value="Calmodulin 1"/>
    <property type="match status" value="1"/>
</dbReference>
<evidence type="ECO:0000313" key="7">
    <source>
        <dbReference type="Proteomes" id="UP000663845"/>
    </source>
</evidence>
<proteinExistence type="predicted"/>
<comment type="caution">
    <text evidence="5">The sequence shown here is derived from an EMBL/GenBank/DDBJ whole genome shotgun (WGS) entry which is preliminary data.</text>
</comment>
<dbReference type="Proteomes" id="UP000663845">
    <property type="component" value="Unassembled WGS sequence"/>
</dbReference>
<dbReference type="GO" id="GO:0005509">
    <property type="term" value="F:calcium ion binding"/>
    <property type="evidence" value="ECO:0007669"/>
    <property type="project" value="InterPro"/>
</dbReference>
<dbReference type="EMBL" id="CAJNOG010000120">
    <property type="protein sequence ID" value="CAF0971654.1"/>
    <property type="molecule type" value="Genomic_DNA"/>
</dbReference>
<dbReference type="SMART" id="SM00054">
    <property type="entry name" value="EFh"/>
    <property type="match status" value="4"/>
</dbReference>
<dbReference type="SUPFAM" id="SSF47473">
    <property type="entry name" value="EF-hand"/>
    <property type="match status" value="1"/>
</dbReference>
<dbReference type="EMBL" id="CAJOAZ010000141">
    <property type="protein sequence ID" value="CAF3549887.1"/>
    <property type="molecule type" value="Genomic_DNA"/>
</dbReference>
<evidence type="ECO:0000313" key="5">
    <source>
        <dbReference type="EMBL" id="CAF0971654.1"/>
    </source>
</evidence>
<gene>
    <name evidence="5" type="ORF">JYZ213_LOCUS14424</name>
    <name evidence="6" type="ORF">OXD698_LOCUS3874</name>
</gene>
<reference evidence="5" key="1">
    <citation type="submission" date="2021-02" db="EMBL/GenBank/DDBJ databases">
        <authorList>
            <person name="Nowell W R."/>
        </authorList>
    </citation>
    <scope>NUCLEOTIDE SEQUENCE</scope>
</reference>
<feature type="domain" description="EF-hand" evidence="4">
    <location>
        <begin position="80"/>
        <end position="115"/>
    </location>
</feature>
<keyword evidence="1" id="KW-0479">Metal-binding</keyword>
<organism evidence="5 7">
    <name type="scientific">Adineta steineri</name>
    <dbReference type="NCBI Taxonomy" id="433720"/>
    <lineage>
        <taxon>Eukaryota</taxon>
        <taxon>Metazoa</taxon>
        <taxon>Spiralia</taxon>
        <taxon>Gnathifera</taxon>
        <taxon>Rotifera</taxon>
        <taxon>Eurotatoria</taxon>
        <taxon>Bdelloidea</taxon>
        <taxon>Adinetida</taxon>
        <taxon>Adinetidae</taxon>
        <taxon>Adineta</taxon>
    </lineage>
</organism>
<accession>A0A814EFP7</accession>
<dbReference type="InterPro" id="IPR018247">
    <property type="entry name" value="EF_Hand_1_Ca_BS"/>
</dbReference>
<keyword evidence="2" id="KW-0677">Repeat</keyword>
<evidence type="ECO:0000256" key="2">
    <source>
        <dbReference type="ARBA" id="ARBA00022737"/>
    </source>
</evidence>
<dbReference type="AlphaFoldDB" id="A0A814EFP7"/>
<dbReference type="PROSITE" id="PS50222">
    <property type="entry name" value="EF_HAND_2"/>
    <property type="match status" value="3"/>
</dbReference>